<proteinExistence type="predicted"/>
<dbReference type="Proteomes" id="UP000626795">
    <property type="component" value="Unassembled WGS sequence"/>
</dbReference>
<gene>
    <name evidence="2" type="ORF">ONOEEDHL_01048</name>
</gene>
<keyword evidence="1" id="KW-0812">Transmembrane</keyword>
<feature type="transmembrane region" description="Helical" evidence="1">
    <location>
        <begin position="12"/>
        <end position="32"/>
    </location>
</feature>
<dbReference type="EMBL" id="CABFLZ010000048">
    <property type="protein sequence ID" value="VTY09613.1"/>
    <property type="molecule type" value="Genomic_DNA"/>
</dbReference>
<keyword evidence="1" id="KW-1133">Transmembrane helix</keyword>
<feature type="transmembrane region" description="Helical" evidence="1">
    <location>
        <begin position="44"/>
        <end position="60"/>
    </location>
</feature>
<keyword evidence="1" id="KW-0472">Membrane</keyword>
<dbReference type="AlphaFoldDB" id="A0A9X9QZM1"/>
<evidence type="ECO:0000313" key="2">
    <source>
        <dbReference type="EMBL" id="VTY09613.1"/>
    </source>
</evidence>
<reference evidence="2" key="1">
    <citation type="submission" date="2019-05" db="EMBL/GenBank/DDBJ databases">
        <authorList>
            <person name="Hibberd M."/>
        </authorList>
    </citation>
    <scope>NUCLEOTIDE SEQUENCE</scope>
    <source>
        <strain evidence="2">Neisseria_subflava_BgEED23</strain>
    </source>
</reference>
<comment type="caution">
    <text evidence="2">The sequence shown here is derived from an EMBL/GenBank/DDBJ whole genome shotgun (WGS) entry which is preliminary data.</text>
</comment>
<name>A0A9X9QZM1_NEISU</name>
<protein>
    <submittedName>
        <fullName evidence="2">Uncharacterized protein</fullName>
    </submittedName>
</protein>
<accession>A0A9X9QZM1</accession>
<sequence>MFRRPFYHQNKLNFTCVYLLAASAIFFAILVAPTVKPDIPIKEAAANLINVFILTLFCVFI</sequence>
<organism evidence="2 3">
    <name type="scientific">Neisseria subflava</name>
    <dbReference type="NCBI Taxonomy" id="28449"/>
    <lineage>
        <taxon>Bacteria</taxon>
        <taxon>Pseudomonadati</taxon>
        <taxon>Pseudomonadota</taxon>
        <taxon>Betaproteobacteria</taxon>
        <taxon>Neisseriales</taxon>
        <taxon>Neisseriaceae</taxon>
        <taxon>Neisseria</taxon>
    </lineage>
</organism>
<keyword evidence="3" id="KW-1185">Reference proteome</keyword>
<evidence type="ECO:0000256" key="1">
    <source>
        <dbReference type="SAM" id="Phobius"/>
    </source>
</evidence>
<evidence type="ECO:0000313" key="3">
    <source>
        <dbReference type="Proteomes" id="UP000626795"/>
    </source>
</evidence>